<dbReference type="InterPro" id="IPR036250">
    <property type="entry name" value="AcylCo_DH-like_C"/>
</dbReference>
<feature type="domain" description="Acyl-CoA dehydrogenase/oxidase C-terminal" evidence="6">
    <location>
        <begin position="284"/>
        <end position="450"/>
    </location>
</feature>
<dbReference type="InterPro" id="IPR052166">
    <property type="entry name" value="Diverse_Acyl-CoA_DH"/>
</dbReference>
<dbReference type="Gene3D" id="1.20.140.10">
    <property type="entry name" value="Butyryl-CoA Dehydrogenase, subunit A, domain 3"/>
    <property type="match status" value="1"/>
</dbReference>
<dbReference type="Pfam" id="PF00441">
    <property type="entry name" value="Acyl-CoA_dh_1"/>
    <property type="match status" value="1"/>
</dbReference>
<accession>A0A3B1AU44</accession>
<evidence type="ECO:0000256" key="5">
    <source>
        <dbReference type="ARBA" id="ARBA00023002"/>
    </source>
</evidence>
<dbReference type="InterPro" id="IPR037069">
    <property type="entry name" value="AcylCoA_DH/ox_N_sf"/>
</dbReference>
<evidence type="ECO:0000259" key="7">
    <source>
        <dbReference type="Pfam" id="PF02770"/>
    </source>
</evidence>
<name>A0A3B1AU44_9ZZZZ</name>
<evidence type="ECO:0000256" key="2">
    <source>
        <dbReference type="ARBA" id="ARBA00009347"/>
    </source>
</evidence>
<dbReference type="EMBL" id="UOFW01000045">
    <property type="protein sequence ID" value="VAX03324.1"/>
    <property type="molecule type" value="Genomic_DNA"/>
</dbReference>
<dbReference type="AlphaFoldDB" id="A0A3B1AU44"/>
<dbReference type="PANTHER" id="PTHR42803">
    <property type="entry name" value="ACYL-COA DEHYDROGENASE"/>
    <property type="match status" value="1"/>
</dbReference>
<feature type="domain" description="Acyl-CoA dehydrogenase/oxidase N-terminal" evidence="8">
    <location>
        <begin position="70"/>
        <end position="157"/>
    </location>
</feature>
<evidence type="ECO:0000259" key="8">
    <source>
        <dbReference type="Pfam" id="PF02771"/>
    </source>
</evidence>
<dbReference type="Pfam" id="PF02770">
    <property type="entry name" value="Acyl-CoA_dh_M"/>
    <property type="match status" value="1"/>
</dbReference>
<dbReference type="InterPro" id="IPR013786">
    <property type="entry name" value="AcylCoA_DH/ox_N"/>
</dbReference>
<proteinExistence type="inferred from homology"/>
<comment type="cofactor">
    <cofactor evidence="1">
        <name>FAD</name>
        <dbReference type="ChEBI" id="CHEBI:57692"/>
    </cofactor>
</comment>
<organism evidence="10">
    <name type="scientific">hydrothermal vent metagenome</name>
    <dbReference type="NCBI Taxonomy" id="652676"/>
    <lineage>
        <taxon>unclassified sequences</taxon>
        <taxon>metagenomes</taxon>
        <taxon>ecological metagenomes</taxon>
    </lineage>
</organism>
<evidence type="ECO:0000259" key="9">
    <source>
        <dbReference type="Pfam" id="PF12806"/>
    </source>
</evidence>
<evidence type="ECO:0000259" key="6">
    <source>
        <dbReference type="Pfam" id="PF00441"/>
    </source>
</evidence>
<protein>
    <submittedName>
        <fullName evidence="10">3-methylmercaptopropionyl-CoA dehydrogenase (DmdC)</fullName>
    </submittedName>
</protein>
<feature type="domain" description="Acetyl-CoA dehydrogenase-like C-terminal" evidence="9">
    <location>
        <begin position="466"/>
        <end position="591"/>
    </location>
</feature>
<reference evidence="10" key="1">
    <citation type="submission" date="2018-06" db="EMBL/GenBank/DDBJ databases">
        <authorList>
            <person name="Zhirakovskaya E."/>
        </authorList>
    </citation>
    <scope>NUCLEOTIDE SEQUENCE</scope>
</reference>
<dbReference type="SUPFAM" id="SSF56645">
    <property type="entry name" value="Acyl-CoA dehydrogenase NM domain-like"/>
    <property type="match status" value="1"/>
</dbReference>
<keyword evidence="4" id="KW-0274">FAD</keyword>
<evidence type="ECO:0000256" key="1">
    <source>
        <dbReference type="ARBA" id="ARBA00001974"/>
    </source>
</evidence>
<dbReference type="GO" id="GO:0050660">
    <property type="term" value="F:flavin adenine dinucleotide binding"/>
    <property type="evidence" value="ECO:0007669"/>
    <property type="project" value="InterPro"/>
</dbReference>
<keyword evidence="3" id="KW-0285">Flavoprotein</keyword>
<evidence type="ECO:0000256" key="4">
    <source>
        <dbReference type="ARBA" id="ARBA00022827"/>
    </source>
</evidence>
<feature type="domain" description="Acyl-CoA oxidase/dehydrogenase middle" evidence="7">
    <location>
        <begin position="162"/>
        <end position="269"/>
    </location>
</feature>
<sequence length="597" mass="64414">MAEYIAPTREMKFVLKHVIEMAEISELERFQDASADIVDAVLEEAGKFCGEILSPLNVVGDREGARLTKEGVIPPPGFKEAYASYAENGWTSVSGDIKYGGQGLPITLASAVYEFVDASNMAFSLCSMLTTGAIESILAHGSEEQKNTYLEKMISGQWAGSMNLTESNAGTDVGALRTKAVPYGDGTYRISGQKIFITWGDHDMTENIIHLVLARTPNSPAGTRGISLFIVPKFLINEDGSLGARNDAKCVSLEHKLGIHGSPTCVMAFGEEDNCVGYMLGAENKGMAAMFTMMNNARLNVGIQGVGCAERAWQMAVDYAKERLQGVAVGATKPGPSAIIEHADVRRMLMTIKSTTEAARAITMLNAKALDLGGHHPDRQLREKYAGLADLLTPLSKAYGSDIGVENASLALQIHGGMGFIEETGIAQIYRDGRINPIYEGTNGVQAMDLVGRKLSMMGGSHWRAFLTEMADFAQNLPLGEEFSDMRKKLNLAVETTRDCAEWIVAQHGDNMRSALAGSVPFLRLFSVTAGCYLLAKGAAAARAELNNGNPDTDFLEAKIITSRFYAQQIVPTAVSLKEVIMTGDDLFFAIPSEKMG</sequence>
<gene>
    <name evidence="10" type="ORF">MNBD_ALPHA03-1920</name>
</gene>
<dbReference type="PANTHER" id="PTHR42803:SF1">
    <property type="entry name" value="BROAD-SPECIFICITY LINEAR ACYL-COA DEHYDROGENASE FADE5"/>
    <property type="match status" value="1"/>
</dbReference>
<dbReference type="Gene3D" id="2.40.110.10">
    <property type="entry name" value="Butyryl-CoA Dehydrogenase, subunit A, domain 2"/>
    <property type="match status" value="1"/>
</dbReference>
<dbReference type="SUPFAM" id="SSF47203">
    <property type="entry name" value="Acyl-CoA dehydrogenase C-terminal domain-like"/>
    <property type="match status" value="1"/>
</dbReference>
<keyword evidence="5" id="KW-0560">Oxidoreductase</keyword>
<dbReference type="InterPro" id="IPR006091">
    <property type="entry name" value="Acyl-CoA_Oxase/DH_mid-dom"/>
</dbReference>
<evidence type="ECO:0000256" key="3">
    <source>
        <dbReference type="ARBA" id="ARBA00022630"/>
    </source>
</evidence>
<comment type="similarity">
    <text evidence="2">Belongs to the acyl-CoA dehydrogenase family.</text>
</comment>
<dbReference type="InterPro" id="IPR009100">
    <property type="entry name" value="AcylCoA_DH/oxidase_NM_dom_sf"/>
</dbReference>
<dbReference type="GO" id="GO:0016627">
    <property type="term" value="F:oxidoreductase activity, acting on the CH-CH group of donors"/>
    <property type="evidence" value="ECO:0007669"/>
    <property type="project" value="InterPro"/>
</dbReference>
<dbReference type="Pfam" id="PF02771">
    <property type="entry name" value="Acyl-CoA_dh_N"/>
    <property type="match status" value="1"/>
</dbReference>
<dbReference type="Pfam" id="PF12806">
    <property type="entry name" value="Acyl-CoA_dh_C"/>
    <property type="match status" value="1"/>
</dbReference>
<dbReference type="InterPro" id="IPR025878">
    <property type="entry name" value="Acyl-CoA_dh-like_C_dom"/>
</dbReference>
<dbReference type="Gene3D" id="1.10.540.10">
    <property type="entry name" value="Acyl-CoA dehydrogenase/oxidase, N-terminal domain"/>
    <property type="match status" value="1"/>
</dbReference>
<dbReference type="FunFam" id="2.40.110.10:FF:000031">
    <property type="entry name" value="Acyl-CoA dehydrogenase, putative"/>
    <property type="match status" value="1"/>
</dbReference>
<evidence type="ECO:0000313" key="10">
    <source>
        <dbReference type="EMBL" id="VAX03324.1"/>
    </source>
</evidence>
<dbReference type="InterPro" id="IPR046373">
    <property type="entry name" value="Acyl-CoA_Oxase/DH_mid-dom_sf"/>
</dbReference>
<dbReference type="InterPro" id="IPR009075">
    <property type="entry name" value="AcylCo_DH/oxidase_C"/>
</dbReference>